<keyword evidence="2" id="KW-1185">Reference proteome</keyword>
<protein>
    <submittedName>
        <fullName evidence="1">Homeobox-domain-containing protein</fullName>
    </submittedName>
</protein>
<dbReference type="Proteomes" id="UP000308600">
    <property type="component" value="Unassembled WGS sequence"/>
</dbReference>
<sequence length="315" mass="34696">MSPSLSRTSSTTSISSVDDSHIMSDHSTPTASRRTRKRFSNAQLTMLENLFHQNSHPSREQREAVAAAGGMEVKSVTIWFQNKRQTERKVALHNPTGITGSPTSMSSSSSRRATHHHSTSSPFASPSLSNSSSSRPSLDHVASRTESRFSTPRTPTSRRHHNTNPTGESLWDHMPSSPLAPPASPPPREYFDLVRTKHQNRKTLEYACAAARHPDSSSKHSPGRRSRPRKHREKEALDLTDDEADEAITPPSTWGKDDPRWTASTRLSKSARTAMFVDPPGDVKIVNSASGTIEEGSQDEDMMRAALALCGLGRR</sequence>
<feature type="non-terminal residue" evidence="1">
    <location>
        <position position="315"/>
    </location>
</feature>
<reference evidence="1 2" key="1">
    <citation type="journal article" date="2019" name="Nat. Ecol. Evol.">
        <title>Megaphylogeny resolves global patterns of mushroom evolution.</title>
        <authorList>
            <person name="Varga T."/>
            <person name="Krizsan K."/>
            <person name="Foldi C."/>
            <person name="Dima B."/>
            <person name="Sanchez-Garcia M."/>
            <person name="Sanchez-Ramirez S."/>
            <person name="Szollosi G.J."/>
            <person name="Szarkandi J.G."/>
            <person name="Papp V."/>
            <person name="Albert L."/>
            <person name="Andreopoulos W."/>
            <person name="Angelini C."/>
            <person name="Antonin V."/>
            <person name="Barry K.W."/>
            <person name="Bougher N.L."/>
            <person name="Buchanan P."/>
            <person name="Buyck B."/>
            <person name="Bense V."/>
            <person name="Catcheside P."/>
            <person name="Chovatia M."/>
            <person name="Cooper J."/>
            <person name="Damon W."/>
            <person name="Desjardin D."/>
            <person name="Finy P."/>
            <person name="Geml J."/>
            <person name="Haridas S."/>
            <person name="Hughes K."/>
            <person name="Justo A."/>
            <person name="Karasinski D."/>
            <person name="Kautmanova I."/>
            <person name="Kiss B."/>
            <person name="Kocsube S."/>
            <person name="Kotiranta H."/>
            <person name="LaButti K.M."/>
            <person name="Lechner B.E."/>
            <person name="Liimatainen K."/>
            <person name="Lipzen A."/>
            <person name="Lukacs Z."/>
            <person name="Mihaltcheva S."/>
            <person name="Morgado L.N."/>
            <person name="Niskanen T."/>
            <person name="Noordeloos M.E."/>
            <person name="Ohm R.A."/>
            <person name="Ortiz-Santana B."/>
            <person name="Ovrebo C."/>
            <person name="Racz N."/>
            <person name="Riley R."/>
            <person name="Savchenko A."/>
            <person name="Shiryaev A."/>
            <person name="Soop K."/>
            <person name="Spirin V."/>
            <person name="Szebenyi C."/>
            <person name="Tomsovsky M."/>
            <person name="Tulloss R.E."/>
            <person name="Uehling J."/>
            <person name="Grigoriev I.V."/>
            <person name="Vagvolgyi C."/>
            <person name="Papp T."/>
            <person name="Martin F.M."/>
            <person name="Miettinen O."/>
            <person name="Hibbett D.S."/>
            <person name="Nagy L.G."/>
        </authorList>
    </citation>
    <scope>NUCLEOTIDE SEQUENCE [LARGE SCALE GENOMIC DNA]</scope>
    <source>
        <strain evidence="1 2">NL-1719</strain>
    </source>
</reference>
<accession>A0ACD3AWU3</accession>
<organism evidence="1 2">
    <name type="scientific">Pluteus cervinus</name>
    <dbReference type="NCBI Taxonomy" id="181527"/>
    <lineage>
        <taxon>Eukaryota</taxon>
        <taxon>Fungi</taxon>
        <taxon>Dikarya</taxon>
        <taxon>Basidiomycota</taxon>
        <taxon>Agaricomycotina</taxon>
        <taxon>Agaricomycetes</taxon>
        <taxon>Agaricomycetidae</taxon>
        <taxon>Agaricales</taxon>
        <taxon>Pluteineae</taxon>
        <taxon>Pluteaceae</taxon>
        <taxon>Pluteus</taxon>
    </lineage>
</organism>
<name>A0ACD3AWU3_9AGAR</name>
<dbReference type="EMBL" id="ML208319">
    <property type="protein sequence ID" value="TFK70091.1"/>
    <property type="molecule type" value="Genomic_DNA"/>
</dbReference>
<proteinExistence type="predicted"/>
<evidence type="ECO:0000313" key="1">
    <source>
        <dbReference type="EMBL" id="TFK70091.1"/>
    </source>
</evidence>
<keyword evidence="1" id="KW-0371">Homeobox</keyword>
<gene>
    <name evidence="1" type="ORF">BDN72DRAFT_839541</name>
</gene>
<keyword evidence="1" id="KW-0238">DNA-binding</keyword>
<evidence type="ECO:0000313" key="2">
    <source>
        <dbReference type="Proteomes" id="UP000308600"/>
    </source>
</evidence>